<protein>
    <recommendedName>
        <fullName evidence="2">tRNA/rRNA methyltransferase SpoU type domain-containing protein</fullName>
    </recommendedName>
</protein>
<proteinExistence type="predicted"/>
<name>A0A383CMA4_9ZZZZ</name>
<dbReference type="Gene3D" id="3.40.1280.10">
    <property type="match status" value="1"/>
</dbReference>
<dbReference type="EMBL" id="UINC01209993">
    <property type="protein sequence ID" value="SVE33254.1"/>
    <property type="molecule type" value="Genomic_DNA"/>
</dbReference>
<sequence length="158" mass="17570">NPLKGNKVDTSEATKHLPFYSFPDPESLVLPSRCDIVGVELVDEAEELPSFRHPHQAAYILGPERGSLSPFVLKRSVYTVKIPTKFCVNVGIAGAITMYDRLISLGKFPRRPVSPGGPVEILSEHKFATPKLQKKMAPFRRAAPLAEVEEYLKLVDEE</sequence>
<reference evidence="1" key="1">
    <citation type="submission" date="2018-05" db="EMBL/GenBank/DDBJ databases">
        <authorList>
            <person name="Lanie J.A."/>
            <person name="Ng W.-L."/>
            <person name="Kazmierczak K.M."/>
            <person name="Andrzejewski T.M."/>
            <person name="Davidsen T.M."/>
            <person name="Wayne K.J."/>
            <person name="Tettelin H."/>
            <person name="Glass J.I."/>
            <person name="Rusch D."/>
            <person name="Podicherti R."/>
            <person name="Tsui H.-C.T."/>
            <person name="Winkler M.E."/>
        </authorList>
    </citation>
    <scope>NUCLEOTIDE SEQUENCE</scope>
</reference>
<evidence type="ECO:0000313" key="1">
    <source>
        <dbReference type="EMBL" id="SVE33254.1"/>
    </source>
</evidence>
<accession>A0A383CMA4</accession>
<dbReference type="SUPFAM" id="SSF75217">
    <property type="entry name" value="alpha/beta knot"/>
    <property type="match status" value="1"/>
</dbReference>
<dbReference type="InterPro" id="IPR029028">
    <property type="entry name" value="Alpha/beta_knot_MTases"/>
</dbReference>
<dbReference type="AlphaFoldDB" id="A0A383CMA4"/>
<organism evidence="1">
    <name type="scientific">marine metagenome</name>
    <dbReference type="NCBI Taxonomy" id="408172"/>
    <lineage>
        <taxon>unclassified sequences</taxon>
        <taxon>metagenomes</taxon>
        <taxon>ecological metagenomes</taxon>
    </lineage>
</organism>
<gene>
    <name evidence="1" type="ORF">METZ01_LOCUS486108</name>
</gene>
<dbReference type="InterPro" id="IPR029026">
    <property type="entry name" value="tRNA_m1G_MTases_N"/>
</dbReference>
<evidence type="ECO:0008006" key="2">
    <source>
        <dbReference type="Google" id="ProtNLM"/>
    </source>
</evidence>
<feature type="non-terminal residue" evidence="1">
    <location>
        <position position="1"/>
    </location>
</feature>